<protein>
    <submittedName>
        <fullName evidence="1">Uncharacterized protein</fullName>
    </submittedName>
</protein>
<dbReference type="EMBL" id="ML977310">
    <property type="protein sequence ID" value="KAF2123121.1"/>
    <property type="molecule type" value="Genomic_DNA"/>
</dbReference>
<name>A0A6A5ZXT8_9PLEO</name>
<proteinExistence type="predicted"/>
<dbReference type="SUPFAM" id="SSF48371">
    <property type="entry name" value="ARM repeat"/>
    <property type="match status" value="1"/>
</dbReference>
<accession>A0A6A5ZXT8</accession>
<reference evidence="1" key="1">
    <citation type="journal article" date="2020" name="Stud. Mycol.">
        <title>101 Dothideomycetes genomes: a test case for predicting lifestyles and emergence of pathogens.</title>
        <authorList>
            <person name="Haridas S."/>
            <person name="Albert R."/>
            <person name="Binder M."/>
            <person name="Bloem J."/>
            <person name="Labutti K."/>
            <person name="Salamov A."/>
            <person name="Andreopoulos B."/>
            <person name="Baker S."/>
            <person name="Barry K."/>
            <person name="Bills G."/>
            <person name="Bluhm B."/>
            <person name="Cannon C."/>
            <person name="Castanera R."/>
            <person name="Culley D."/>
            <person name="Daum C."/>
            <person name="Ezra D."/>
            <person name="Gonzalez J."/>
            <person name="Henrissat B."/>
            <person name="Kuo A."/>
            <person name="Liang C."/>
            <person name="Lipzen A."/>
            <person name="Lutzoni F."/>
            <person name="Magnuson J."/>
            <person name="Mondo S."/>
            <person name="Nolan M."/>
            <person name="Ohm R."/>
            <person name="Pangilinan J."/>
            <person name="Park H.-J."/>
            <person name="Ramirez L."/>
            <person name="Alfaro M."/>
            <person name="Sun H."/>
            <person name="Tritt A."/>
            <person name="Yoshinaga Y."/>
            <person name="Zwiers L.-H."/>
            <person name="Turgeon B."/>
            <person name="Goodwin S."/>
            <person name="Spatafora J."/>
            <person name="Crous P."/>
            <person name="Grigoriev I."/>
        </authorList>
    </citation>
    <scope>NUCLEOTIDE SEQUENCE</scope>
    <source>
        <strain evidence="1">CBS 627.86</strain>
    </source>
</reference>
<gene>
    <name evidence="1" type="ORF">BDV96DRAFT_639668</name>
</gene>
<sequence length="245" mass="28020">MQGRPIACKPEGLHLQVDAVLNLLPEECDELQITGTVSRLLILLMGGGTQHKLFTIVSEIYNRARWQNQWVTISAKLLRHIYHTIDSTLVDLNLQTHFDLYGNMSTLAQGCDLVECIVLNLYDEYLQKELPTAEWHSGLFCLLANMFLDVTFLEGNTICHILEAMLSTEVLFHESNFNCFIDFILAIGYRLEISTFDPDIVDRFKKTLQKLQQRTDEGSVRQRATILGVFEIRRNNWSSAGLAVR</sequence>
<organism evidence="1 2">
    <name type="scientific">Lophiotrema nucula</name>
    <dbReference type="NCBI Taxonomy" id="690887"/>
    <lineage>
        <taxon>Eukaryota</taxon>
        <taxon>Fungi</taxon>
        <taxon>Dikarya</taxon>
        <taxon>Ascomycota</taxon>
        <taxon>Pezizomycotina</taxon>
        <taxon>Dothideomycetes</taxon>
        <taxon>Pleosporomycetidae</taxon>
        <taxon>Pleosporales</taxon>
        <taxon>Lophiotremataceae</taxon>
        <taxon>Lophiotrema</taxon>
    </lineage>
</organism>
<evidence type="ECO:0000313" key="2">
    <source>
        <dbReference type="Proteomes" id="UP000799770"/>
    </source>
</evidence>
<dbReference type="Proteomes" id="UP000799770">
    <property type="component" value="Unassembled WGS sequence"/>
</dbReference>
<dbReference type="Gene3D" id="1.25.40.180">
    <property type="match status" value="1"/>
</dbReference>
<evidence type="ECO:0000313" key="1">
    <source>
        <dbReference type="EMBL" id="KAF2123121.1"/>
    </source>
</evidence>
<dbReference type="InterPro" id="IPR016024">
    <property type="entry name" value="ARM-type_fold"/>
</dbReference>
<dbReference type="AlphaFoldDB" id="A0A6A5ZXT8"/>
<keyword evidence="2" id="KW-1185">Reference proteome</keyword>